<dbReference type="SUPFAM" id="SSF54001">
    <property type="entry name" value="Cysteine proteinases"/>
    <property type="match status" value="1"/>
</dbReference>
<name>A0ABN2NQL0_9PSEU</name>
<dbReference type="PANTHER" id="PTHR33490">
    <property type="entry name" value="BLR5614 PROTEIN-RELATED"/>
    <property type="match status" value="1"/>
</dbReference>
<organism evidence="2 3">
    <name type="scientific">Pseudonocardia ailaonensis</name>
    <dbReference type="NCBI Taxonomy" id="367279"/>
    <lineage>
        <taxon>Bacteria</taxon>
        <taxon>Bacillati</taxon>
        <taxon>Actinomycetota</taxon>
        <taxon>Actinomycetes</taxon>
        <taxon>Pseudonocardiales</taxon>
        <taxon>Pseudonocardiaceae</taxon>
        <taxon>Pseudonocardia</taxon>
    </lineage>
</organism>
<accession>A0ABN2NQL0</accession>
<evidence type="ECO:0000313" key="2">
    <source>
        <dbReference type="EMBL" id="GAA1877304.1"/>
    </source>
</evidence>
<dbReference type="SMART" id="SM00460">
    <property type="entry name" value="TGc"/>
    <property type="match status" value="1"/>
</dbReference>
<dbReference type="Gene3D" id="3.10.620.30">
    <property type="match status" value="1"/>
</dbReference>
<dbReference type="InterPro" id="IPR018667">
    <property type="entry name" value="DUF2126"/>
</dbReference>
<dbReference type="Pfam" id="PF09899">
    <property type="entry name" value="DUF2126"/>
    <property type="match status" value="1"/>
</dbReference>
<proteinExistence type="predicted"/>
<evidence type="ECO:0000259" key="1">
    <source>
        <dbReference type="SMART" id="SM00460"/>
    </source>
</evidence>
<dbReference type="EMBL" id="BAAAQK010000028">
    <property type="protein sequence ID" value="GAA1877304.1"/>
    <property type="molecule type" value="Genomic_DNA"/>
</dbReference>
<dbReference type="PANTHER" id="PTHR33490:SF1">
    <property type="entry name" value="SLL1233 PROTEIN"/>
    <property type="match status" value="1"/>
</dbReference>
<dbReference type="Pfam" id="PF08379">
    <property type="entry name" value="Bact_transglu_N"/>
    <property type="match status" value="1"/>
</dbReference>
<protein>
    <submittedName>
        <fullName evidence="2">Transglutaminase family protein</fullName>
    </submittedName>
</protein>
<dbReference type="InterPro" id="IPR002931">
    <property type="entry name" value="Transglutaminase-like"/>
</dbReference>
<dbReference type="Proteomes" id="UP001500449">
    <property type="component" value="Unassembled WGS sequence"/>
</dbReference>
<dbReference type="InterPro" id="IPR013589">
    <property type="entry name" value="Bac_transglu_N"/>
</dbReference>
<evidence type="ECO:0000313" key="3">
    <source>
        <dbReference type="Proteomes" id="UP001500449"/>
    </source>
</evidence>
<sequence length="1110" mass="121049">MTPAKRSGASRTEQSADVTIRVALEHRTHYEFDRAVTIGPHTVRLRPAPHCRTPIESYSLTVDPAQHFVNWQQDAHSNHLARVVFPEPATSLTFTVDLVADMTVVNPFDFFLEPYAEGFGFAYPTELAADLEPYLRPVAEEGGTGPGPLVRQFLRELDADDRRGQAIVSFLVDVNRRVNRAVSYSVRMEPGVQSPDTTLDRGVGSCRDSAWLLVSALRELGLAARFVSGYLVQLAPDAVPGVRPPSFHQDFTDLHAWAEVYVPGAGWIGLDATSGLLAGEGHIPLASTPSPRHAAPISGLIDPCESRLEFSNTVTRIHEDPRVTAPYSPQQRERIEAVGLRTDELLAAGDVRLTMGGEPTFVSKKDMASPQWTVAADGEDKRRMADELAATLKEHYAATGVVHRGQGKWYPGEPLPRWQTALIWRTDGEPLWGDPALLATPSEPGTATNAQAGELAAAIAAGLGIDGEYLRPLFEDRLHEIVTEARLPAGEPPADVDTDTPLADRDARARIIARLDAADTEPVAWALPVHRTEDGESRATTAWLTRRGDMRLLPGNSPAGLRLPLGAITWELPPGVPDPSSFRERPALPTGAATAEKAHVTPVEDAPTTALCVEERQGHLHVFLPPLQEAADAVALLGIVEQAAKAVGQPVVLEGYAPPGDPRTKTLTVTPDPGVIEVNVHPTSSWTELTELTSTLHRLAQETGLGAESFALDGRHTGTGGGNHITLGGATPADSPLLRRPDLLVSMLTYWQQHPSLSYLFSGTFIGPTSQAPRVDEGRHETLYELEIAFAELDRLKAEARPWHVDRALRHLLTDITGNTHRAEFCIDKLFSPDSERGRLGLLELRGFEMPPHPDMALVQALLVRALVARFWAEPYTGKLVRWGTRLHDSFMLPAFVAADVAEVVADLDAHGIPFEAGWLDPFLEFRFPRLGRVDVAGITLELRSAIEPWHVLGEEMSSGGVARYVDSSVERVQIEVTGALSDRYTVTCNGVPVPLHPAATSDGLVAGIRYRAWAPPSALHPTIGVHSPLVFDLVDTWNERSLGGCTYHVVHPGGRAYETYPVNANEAEARRNARFTPYGHSPGPVDTSLWKADPTAEYPRTLDLRRHRP</sequence>
<dbReference type="InterPro" id="IPR038765">
    <property type="entry name" value="Papain-like_cys_pep_sf"/>
</dbReference>
<feature type="domain" description="Transglutaminase-like" evidence="1">
    <location>
        <begin position="198"/>
        <end position="274"/>
    </location>
</feature>
<keyword evidence="3" id="KW-1185">Reference proteome</keyword>
<comment type="caution">
    <text evidence="2">The sequence shown here is derived from an EMBL/GenBank/DDBJ whole genome shotgun (WGS) entry which is preliminary data.</text>
</comment>
<dbReference type="Pfam" id="PF01841">
    <property type="entry name" value="Transglut_core"/>
    <property type="match status" value="1"/>
</dbReference>
<gene>
    <name evidence="2" type="ORF">GCM10009836_68390</name>
</gene>
<reference evidence="2 3" key="1">
    <citation type="journal article" date="2019" name="Int. J. Syst. Evol. Microbiol.">
        <title>The Global Catalogue of Microorganisms (GCM) 10K type strain sequencing project: providing services to taxonomists for standard genome sequencing and annotation.</title>
        <authorList>
            <consortium name="The Broad Institute Genomics Platform"/>
            <consortium name="The Broad Institute Genome Sequencing Center for Infectious Disease"/>
            <person name="Wu L."/>
            <person name="Ma J."/>
        </authorList>
    </citation>
    <scope>NUCLEOTIDE SEQUENCE [LARGE SCALE GENOMIC DNA]</scope>
    <source>
        <strain evidence="2 3">JCM 16009</strain>
    </source>
</reference>